<accession>A0A2I1EBT3</accession>
<evidence type="ECO:0000313" key="2">
    <source>
        <dbReference type="EMBL" id="CAB5300467.1"/>
    </source>
</evidence>
<feature type="region of interest" description="Disordered" evidence="1">
    <location>
        <begin position="388"/>
        <end position="408"/>
    </location>
</feature>
<feature type="region of interest" description="Disordered" evidence="1">
    <location>
        <begin position="543"/>
        <end position="567"/>
    </location>
</feature>
<feature type="region of interest" description="Disordered" evidence="1">
    <location>
        <begin position="1104"/>
        <end position="1125"/>
    </location>
</feature>
<feature type="compositionally biased region" description="Low complexity" evidence="1">
    <location>
        <begin position="451"/>
        <end position="478"/>
    </location>
</feature>
<feature type="compositionally biased region" description="Polar residues" evidence="1">
    <location>
        <begin position="868"/>
        <end position="880"/>
    </location>
</feature>
<feature type="compositionally biased region" description="Low complexity" evidence="1">
    <location>
        <begin position="813"/>
        <end position="823"/>
    </location>
</feature>
<feature type="region of interest" description="Disordered" evidence="1">
    <location>
        <begin position="321"/>
        <end position="354"/>
    </location>
</feature>
<name>A0A2I1EBT3_9GLOM</name>
<feature type="compositionally biased region" description="Polar residues" evidence="1">
    <location>
        <begin position="16"/>
        <end position="29"/>
    </location>
</feature>
<evidence type="ECO:0000313" key="3">
    <source>
        <dbReference type="Proteomes" id="UP000684084"/>
    </source>
</evidence>
<dbReference type="VEuPathDB" id="FungiDB:FUN_023408"/>
<feature type="region of interest" description="Disordered" evidence="1">
    <location>
        <begin position="949"/>
        <end position="1080"/>
    </location>
</feature>
<feature type="region of interest" description="Disordered" evidence="1">
    <location>
        <begin position="262"/>
        <end position="281"/>
    </location>
</feature>
<protein>
    <submittedName>
        <fullName evidence="2">Uncharacterized protein</fullName>
    </submittedName>
</protein>
<reference evidence="2" key="1">
    <citation type="submission" date="2020-05" db="EMBL/GenBank/DDBJ databases">
        <authorList>
            <person name="Rincon C."/>
            <person name="Sanders R I."/>
            <person name="Robbins C."/>
            <person name="Chaturvedi A."/>
        </authorList>
    </citation>
    <scope>NUCLEOTIDE SEQUENCE</scope>
    <source>
        <strain evidence="2">CHB12</strain>
    </source>
</reference>
<sequence length="1346" mass="150742">MHRFRKKQDLKKLEHNNNNSLTTKESQISTSTTIVTGELPTLPTLPPSDFRTSLILPTLTKRFSVLRRGEKTNNHNDTSKITSITQESPDIRTILSHSQINNEKFDNNITTINEVSKMKGRSPLSSLVEIPNEEKSMSGNSSSTISSITPPTSVNTSVSTLSISNNYINIDKDNNNNNNDNNNDLHYHHHHNQEVLSNARIFYDSSIRIQSTTSVNNNIDDNYNNKSFNENDNKNDKINIINEDINMLPVKNSKRISSNGLLVNPIKDRPKPPRTRPPSLLQVPQGYSWQNEFTTLSKNNNLSPSKLSLSNLVPRQISPTKTSPIVLTPRSTNFNNNEPDSFPQPASPRSPLDKLSEGLYNLQIHSSSSLSPSSPLYNTQNLSQTSLRSFGGSSVNDEDIMESPIKKSPSINSLRNLEENIYNLDRASTTSTIGSSLKRIRTVKTIDSDISNNSNNSNNSSNNHKSVNGNSIISNNDSIDNEGDDEAENEINKNSYITETSYLKNSSVKNDEKNKFKIQPEIQPEISISNMTNIASMQNNNVNLQKRPSRGGTAPPPKPQPPPLSLTDTLIASGQSDIAHQVMAMRRVQNVIPQQQLLPQHQFHTKQGPMRKWSKKNLKNISGPQLVSTSSNVKTIPIVQLVGQSDDDKLRKKRESETGIGKSLRRIKDVFTSDSESNLFGKKRTSLRSSNENLSRKFVSDENLNQKFINNEKRGLEFGKRRAFSTREKDKPDDKLKQDIRNNFTFIMNNDQQQQQLNGDDVYIPGDRLSTPINNSDKWTGQQPLYDIYALKRHAEMVTRYSNRKLENQLTTSRPSSQSSSFSFNADIPNESESVPSSPITPFSDSTSTPPPISPRNPLRQPDKSRIKYSTGSQNSISDTGSDEKRDSKDSKASSSRLMSIFSNRSSKSSTSRNSKNSDINHSQTNNNIEEEESHSKIIRRTIIITKPFLPPLPEDPAPSTPTLPPSKSALKKKISPVDGNIHASDDRQWFHSKDTSSNDDEPDNSSLLNIPIQKISIRDRPPTPIPSPNTRDTMIDLPYGIPIPPIPSPHRNSMASKTSKRTSKSSITSSLKSSSSKFNRKSIGNKSIYSTYGESIYDYYNYSDQEGDDEGDSNSTATKTTKRQQFEAQQHVEVLEMSDGSYVWQVVNGLRGEDMKDRYSYYYAGANVDSNGNERTYSQIWPQDFGRLNYGRDLEDDQLSLLSFNDQQRNDNLDSYIDDTPNSFQPSEYQKHGQYLTPNVIPSRSPNRITNEKNINSTVSTISNGEENYMPRTSVYFAKDVPLPKLLEEMSRGFGGVSLDGEESHYVYGGEVGAGGTGVVGEMTVEEKLDQVMRALGVADSYINE</sequence>
<feature type="region of interest" description="Disordered" evidence="1">
    <location>
        <begin position="806"/>
        <end position="935"/>
    </location>
</feature>
<feature type="compositionally biased region" description="Basic and acidic residues" evidence="1">
    <location>
        <begin position="984"/>
        <end position="997"/>
    </location>
</feature>
<feature type="compositionally biased region" description="Pro residues" evidence="1">
    <location>
        <begin position="554"/>
        <end position="564"/>
    </location>
</feature>
<feature type="compositionally biased region" description="Low complexity" evidence="1">
    <location>
        <begin position="137"/>
        <end position="156"/>
    </location>
</feature>
<feature type="region of interest" description="Disordered" evidence="1">
    <location>
        <begin position="133"/>
        <end position="156"/>
    </location>
</feature>
<dbReference type="EMBL" id="CAGKOT010000001">
    <property type="protein sequence ID" value="CAB5300467.1"/>
    <property type="molecule type" value="Genomic_DNA"/>
</dbReference>
<organism evidence="2 3">
    <name type="scientific">Rhizophagus irregularis</name>
    <dbReference type="NCBI Taxonomy" id="588596"/>
    <lineage>
        <taxon>Eukaryota</taxon>
        <taxon>Fungi</taxon>
        <taxon>Fungi incertae sedis</taxon>
        <taxon>Mucoromycota</taxon>
        <taxon>Glomeromycotina</taxon>
        <taxon>Glomeromycetes</taxon>
        <taxon>Glomerales</taxon>
        <taxon>Glomeraceae</taxon>
        <taxon>Rhizophagus</taxon>
    </lineage>
</organism>
<dbReference type="VEuPathDB" id="FungiDB:RhiirFUN_001513"/>
<dbReference type="OrthoDB" id="2407028at2759"/>
<proteinExistence type="predicted"/>
<feature type="compositionally biased region" description="Low complexity" evidence="1">
    <location>
        <begin position="836"/>
        <end position="848"/>
    </location>
</feature>
<feature type="compositionally biased region" description="Pro residues" evidence="1">
    <location>
        <begin position="949"/>
        <end position="965"/>
    </location>
</feature>
<evidence type="ECO:0000256" key="1">
    <source>
        <dbReference type="SAM" id="MobiDB-lite"/>
    </source>
</evidence>
<feature type="region of interest" description="Disordered" evidence="1">
    <location>
        <begin position="448"/>
        <end position="493"/>
    </location>
</feature>
<gene>
    <name evidence="2" type="ORF">CHRIB12_LOCUS809</name>
</gene>
<feature type="compositionally biased region" description="Basic and acidic residues" evidence="1">
    <location>
        <begin position="882"/>
        <end position="892"/>
    </location>
</feature>
<feature type="region of interest" description="Disordered" evidence="1">
    <location>
        <begin position="1"/>
        <end position="29"/>
    </location>
</feature>
<feature type="compositionally biased region" description="Acidic residues" evidence="1">
    <location>
        <begin position="479"/>
        <end position="489"/>
    </location>
</feature>
<comment type="caution">
    <text evidence="2">The sequence shown here is derived from an EMBL/GenBank/DDBJ whole genome shotgun (WGS) entry which is preliminary data.</text>
</comment>
<feature type="compositionally biased region" description="Low complexity" evidence="1">
    <location>
        <begin position="1065"/>
        <end position="1078"/>
    </location>
</feature>
<dbReference type="Proteomes" id="UP000684084">
    <property type="component" value="Unassembled WGS sequence"/>
</dbReference>
<feature type="compositionally biased region" description="Polar residues" evidence="1">
    <location>
        <begin position="321"/>
        <end position="339"/>
    </location>
</feature>
<feature type="compositionally biased region" description="Low complexity" evidence="1">
    <location>
        <begin position="903"/>
        <end position="918"/>
    </location>
</feature>